<dbReference type="Pfam" id="PF05175">
    <property type="entry name" value="MTS"/>
    <property type="match status" value="1"/>
</dbReference>
<gene>
    <name evidence="6" type="ORF">MGWOODY_XGa2743</name>
</gene>
<dbReference type="Pfam" id="PF17827">
    <property type="entry name" value="PrmC_N"/>
    <property type="match status" value="1"/>
</dbReference>
<dbReference type="NCBIfam" id="TIGR00536">
    <property type="entry name" value="hemK_fam"/>
    <property type="match status" value="1"/>
</dbReference>
<dbReference type="GO" id="GO:0032259">
    <property type="term" value="P:methylation"/>
    <property type="evidence" value="ECO:0007669"/>
    <property type="project" value="UniProtKB-KW"/>
</dbReference>
<feature type="domain" description="Methyltransferase small" evidence="4">
    <location>
        <begin position="121"/>
        <end position="202"/>
    </location>
</feature>
<keyword evidence="1 6" id="KW-0489">Methyltransferase</keyword>
<sequence length="294" mass="32359">MKLVDCVSEVEQQLQHAKLYFGHGTDNAHDEAAWLVMAASGINVGTFDGNWTQELSVKQLAETEKLILKRIHSRQPLAYILNSAWFAETEFYIDERAIVPRSHIGEWIPECFEPWLDPTGVQDVLDLCTGGGCIAVALALVLDQARFDAVDISTDALAVAAINARRHAVSDRIRLIQSDLFTALSDRRYDLILCNPPYVADQLMDELPLEYSHEPEIAFSGGSDGLTLIRQVLAESRAHLTQGGLLVVEAGSAALSVESAWPTVPFTWLMSANGESVVFVLSADELDAYGQRFV</sequence>
<dbReference type="GO" id="GO:0036009">
    <property type="term" value="F:protein-glutamine N-methyltransferase activity"/>
    <property type="evidence" value="ECO:0007669"/>
    <property type="project" value="InterPro"/>
</dbReference>
<proteinExistence type="predicted"/>
<organism evidence="6">
    <name type="scientific">hydrothermal vent metagenome</name>
    <dbReference type="NCBI Taxonomy" id="652676"/>
    <lineage>
        <taxon>unclassified sequences</taxon>
        <taxon>metagenomes</taxon>
        <taxon>ecological metagenomes</taxon>
    </lineage>
</organism>
<dbReference type="EMBL" id="CZRL01000094">
    <property type="protein sequence ID" value="CUS53093.1"/>
    <property type="molecule type" value="Genomic_DNA"/>
</dbReference>
<dbReference type="Gene3D" id="3.40.50.150">
    <property type="entry name" value="Vaccinia Virus protein VP39"/>
    <property type="match status" value="1"/>
</dbReference>
<dbReference type="PANTHER" id="PTHR47806">
    <property type="entry name" value="50S RIBOSOMAL PROTEIN L3 GLUTAMINE METHYLTRANSFERASE"/>
    <property type="match status" value="1"/>
</dbReference>
<feature type="domain" description="Release factor glutamine methyltransferase N-terminal" evidence="5">
    <location>
        <begin position="14"/>
        <end position="81"/>
    </location>
</feature>
<dbReference type="Gene3D" id="1.10.8.10">
    <property type="entry name" value="DNA helicase RuvA subunit, C-terminal domain"/>
    <property type="match status" value="1"/>
</dbReference>
<evidence type="ECO:0000256" key="2">
    <source>
        <dbReference type="ARBA" id="ARBA00022679"/>
    </source>
</evidence>
<dbReference type="InterPro" id="IPR002052">
    <property type="entry name" value="DNA_methylase_N6_adenine_CS"/>
</dbReference>
<dbReference type="InterPro" id="IPR004556">
    <property type="entry name" value="HemK-like"/>
</dbReference>
<dbReference type="InterPro" id="IPR007848">
    <property type="entry name" value="Small_mtfrase_dom"/>
</dbReference>
<dbReference type="PIRSF" id="PIRSF037167">
    <property type="entry name" value="Mtase_YfcB_prd"/>
    <property type="match status" value="1"/>
</dbReference>
<evidence type="ECO:0000256" key="1">
    <source>
        <dbReference type="ARBA" id="ARBA00022603"/>
    </source>
</evidence>
<keyword evidence="2 6" id="KW-0808">Transferase</keyword>
<evidence type="ECO:0000313" key="6">
    <source>
        <dbReference type="EMBL" id="CUS53093.1"/>
    </source>
</evidence>
<dbReference type="GO" id="GO:0005829">
    <property type="term" value="C:cytosol"/>
    <property type="evidence" value="ECO:0007669"/>
    <property type="project" value="TreeGrafter"/>
</dbReference>
<evidence type="ECO:0000259" key="4">
    <source>
        <dbReference type="Pfam" id="PF05175"/>
    </source>
</evidence>
<keyword evidence="3" id="KW-0949">S-adenosyl-L-methionine</keyword>
<dbReference type="NCBIfam" id="TIGR03533">
    <property type="entry name" value="L3_gln_methyl"/>
    <property type="match status" value="1"/>
</dbReference>
<dbReference type="CDD" id="cd02440">
    <property type="entry name" value="AdoMet_MTases"/>
    <property type="match status" value="1"/>
</dbReference>
<dbReference type="InterPro" id="IPR029063">
    <property type="entry name" value="SAM-dependent_MTases_sf"/>
</dbReference>
<dbReference type="SUPFAM" id="SSF53335">
    <property type="entry name" value="S-adenosyl-L-methionine-dependent methyltransferases"/>
    <property type="match status" value="1"/>
</dbReference>
<dbReference type="InterPro" id="IPR040758">
    <property type="entry name" value="PrmC_N"/>
</dbReference>
<accession>A0A160TTL8</accession>
<dbReference type="GO" id="GO:0003676">
    <property type="term" value="F:nucleic acid binding"/>
    <property type="evidence" value="ECO:0007669"/>
    <property type="project" value="InterPro"/>
</dbReference>
<evidence type="ECO:0000256" key="3">
    <source>
        <dbReference type="ARBA" id="ARBA00022691"/>
    </source>
</evidence>
<dbReference type="PROSITE" id="PS00092">
    <property type="entry name" value="N6_MTASE"/>
    <property type="match status" value="1"/>
</dbReference>
<dbReference type="PANTHER" id="PTHR47806:SF1">
    <property type="entry name" value="RIBOSOMAL PROTEIN UL3 GLUTAMINE METHYLTRANSFERASE"/>
    <property type="match status" value="1"/>
</dbReference>
<evidence type="ECO:0000259" key="5">
    <source>
        <dbReference type="Pfam" id="PF17827"/>
    </source>
</evidence>
<name>A0A160TTL8_9ZZZZ</name>
<dbReference type="InterPro" id="IPR017127">
    <property type="entry name" value="Ribosome_uL3_MTase"/>
</dbReference>
<reference evidence="6" key="1">
    <citation type="submission" date="2015-10" db="EMBL/GenBank/DDBJ databases">
        <authorList>
            <person name="Gilbert D.G."/>
        </authorList>
    </citation>
    <scope>NUCLEOTIDE SEQUENCE</scope>
</reference>
<dbReference type="AlphaFoldDB" id="A0A160TTL8"/>
<protein>
    <submittedName>
        <fullName evidence="6">Protein-N(5)-glutamine methyltransferase PrmB,methylates LSU ribosomal protein L3p</fullName>
    </submittedName>
</protein>